<organism evidence="1 2">
    <name type="scientific">Micromonospora aurantiaca</name>
    <name type="common">nom. illeg.</name>
    <dbReference type="NCBI Taxonomy" id="47850"/>
    <lineage>
        <taxon>Bacteria</taxon>
        <taxon>Bacillati</taxon>
        <taxon>Actinomycetota</taxon>
        <taxon>Actinomycetes</taxon>
        <taxon>Micromonosporales</taxon>
        <taxon>Micromonosporaceae</taxon>
        <taxon>Micromonospora</taxon>
    </lineage>
</organism>
<evidence type="ECO:0000313" key="1">
    <source>
        <dbReference type="EMBL" id="AXH94150.1"/>
    </source>
</evidence>
<reference evidence="1 2" key="2">
    <citation type="submission" date="2018-08" db="EMBL/GenBank/DDBJ databases">
        <title>Streptomyces kandeliansis sp. nov., an endophytic bacterium isolated from mangrove plant.</title>
        <authorList>
            <person name="Wang R."/>
        </authorList>
    </citation>
    <scope>NUCLEOTIDE SEQUENCE [LARGE SCALE GENOMIC DNA]</scope>
    <source>
        <strain evidence="2">H14(2018)</strain>
    </source>
</reference>
<dbReference type="AlphaFoldDB" id="A0A6N3K916"/>
<accession>A0A6N3K916</accession>
<proteinExistence type="predicted"/>
<protein>
    <submittedName>
        <fullName evidence="1">Uncharacterized protein</fullName>
    </submittedName>
</protein>
<dbReference type="Proteomes" id="UP000253958">
    <property type="component" value="Chromosome"/>
</dbReference>
<reference evidence="1 2" key="1">
    <citation type="submission" date="2018-07" db="EMBL/GenBank/DDBJ databases">
        <authorList>
            <person name="Ye Y."/>
        </authorList>
    </citation>
    <scope>NUCLEOTIDE SEQUENCE [LARGE SCALE GENOMIC DNA]</scope>
    <source>
        <strain evidence="2">H14(2018)</strain>
    </source>
</reference>
<name>A0A6N3K916_9ACTN</name>
<gene>
    <name evidence="1" type="ORF">DVH21_31985</name>
</gene>
<evidence type="ECO:0000313" key="2">
    <source>
        <dbReference type="Proteomes" id="UP000253958"/>
    </source>
</evidence>
<dbReference type="EMBL" id="CP031263">
    <property type="protein sequence ID" value="AXH94150.1"/>
    <property type="molecule type" value="Genomic_DNA"/>
</dbReference>
<sequence length="238" mass="24085">MGTRTGAVGLRARTGGPSVAWVRTDGTVLLGTARVGAWTVGGRHRVPGRHRPVHGWAVPVVRPVRVGFRPGAGLDDGPLALVRAGTIGRRALPTLVGARPHGGGGLRVSRTVPLRAVPAGFALLRGPPVLGCPALGLGVRGGLAARRTIVPPATGRVAPVRRGTWAGLAPAVTPGLTPAVVARLAPAWFAPAVAAGLGPAWLTPAWLAPAGSAPLRRRHGLVTPVDAGTAPTTGRIVR</sequence>